<evidence type="ECO:0000313" key="2">
    <source>
        <dbReference type="Proteomes" id="UP000283895"/>
    </source>
</evidence>
<proteinExistence type="predicted"/>
<sequence>MLENDCESLLGSLKDGPGFWNLSHWNIDDSQNWIPLKGNGTCHFAVTFNGSQIANGDDTTVYLSYGDVSSVLLTMVTTGRLENGTSDSGPRQIYGAWPSCQPNDLTVQWAFYNPIV</sequence>
<dbReference type="AlphaFoldDB" id="A0A423WBU9"/>
<reference evidence="1 2" key="1">
    <citation type="submission" date="2015-09" db="EMBL/GenBank/DDBJ databases">
        <title>Host preference determinants of Valsa canker pathogens revealed by comparative genomics.</title>
        <authorList>
            <person name="Yin Z."/>
            <person name="Huang L."/>
        </authorList>
    </citation>
    <scope>NUCLEOTIDE SEQUENCE [LARGE SCALE GENOMIC DNA]</scope>
    <source>
        <strain evidence="1 2">03-1</strain>
    </source>
</reference>
<organism evidence="1 2">
    <name type="scientific">Cytospora schulzeri</name>
    <dbReference type="NCBI Taxonomy" id="448051"/>
    <lineage>
        <taxon>Eukaryota</taxon>
        <taxon>Fungi</taxon>
        <taxon>Dikarya</taxon>
        <taxon>Ascomycota</taxon>
        <taxon>Pezizomycotina</taxon>
        <taxon>Sordariomycetes</taxon>
        <taxon>Sordariomycetidae</taxon>
        <taxon>Diaporthales</taxon>
        <taxon>Cytosporaceae</taxon>
        <taxon>Cytospora</taxon>
    </lineage>
</organism>
<comment type="caution">
    <text evidence="1">The sequence shown here is derived from an EMBL/GenBank/DDBJ whole genome shotgun (WGS) entry which is preliminary data.</text>
</comment>
<name>A0A423WBU9_9PEZI</name>
<evidence type="ECO:0008006" key="3">
    <source>
        <dbReference type="Google" id="ProtNLM"/>
    </source>
</evidence>
<dbReference type="Proteomes" id="UP000283895">
    <property type="component" value="Unassembled WGS sequence"/>
</dbReference>
<evidence type="ECO:0000313" key="1">
    <source>
        <dbReference type="EMBL" id="ROW00765.1"/>
    </source>
</evidence>
<protein>
    <recommendedName>
        <fullName evidence="3">Ecp2 effector protein domain-containing protein</fullName>
    </recommendedName>
</protein>
<dbReference type="EMBL" id="LKEA01000020">
    <property type="protein sequence ID" value="ROW00765.1"/>
    <property type="molecule type" value="Genomic_DNA"/>
</dbReference>
<accession>A0A423WBU9</accession>
<keyword evidence="2" id="KW-1185">Reference proteome</keyword>
<gene>
    <name evidence="1" type="ORF">VMCG_06569</name>
</gene>